<dbReference type="AlphaFoldDB" id="A0A4R2JSM5"/>
<reference evidence="4 5" key="1">
    <citation type="submission" date="2019-03" db="EMBL/GenBank/DDBJ databases">
        <title>Genomic Encyclopedia of Type Strains, Phase IV (KMG-IV): sequencing the most valuable type-strain genomes for metagenomic binning, comparative biology and taxonomic classification.</title>
        <authorList>
            <person name="Goeker M."/>
        </authorList>
    </citation>
    <scope>NUCLEOTIDE SEQUENCE [LARGE SCALE GENOMIC DNA]</scope>
    <source>
        <strain evidence="4 5">DSM 45934</strain>
    </source>
</reference>
<dbReference type="Pfam" id="PF01796">
    <property type="entry name" value="OB_ChsH2_C"/>
    <property type="match status" value="1"/>
</dbReference>
<dbReference type="InterPro" id="IPR016039">
    <property type="entry name" value="Thiolase-like"/>
</dbReference>
<dbReference type="EMBL" id="SLWS01000002">
    <property type="protein sequence ID" value="TCO62107.1"/>
    <property type="molecule type" value="Genomic_DNA"/>
</dbReference>
<comment type="caution">
    <text evidence="4">The sequence shown here is derived from an EMBL/GenBank/DDBJ whole genome shotgun (WGS) entry which is preliminary data.</text>
</comment>
<dbReference type="Proteomes" id="UP000295680">
    <property type="component" value="Unassembled WGS sequence"/>
</dbReference>
<name>A0A4R2JSM5_9PSEU</name>
<dbReference type="Gene3D" id="3.40.47.10">
    <property type="match status" value="2"/>
</dbReference>
<dbReference type="OrthoDB" id="8771453at2"/>
<evidence type="ECO:0000313" key="5">
    <source>
        <dbReference type="Proteomes" id="UP000295680"/>
    </source>
</evidence>
<evidence type="ECO:0000259" key="3">
    <source>
        <dbReference type="Pfam" id="PF08541"/>
    </source>
</evidence>
<dbReference type="Pfam" id="PF08541">
    <property type="entry name" value="ACP_syn_III_C"/>
    <property type="match status" value="1"/>
</dbReference>
<accession>A0A4R2JSM5</accession>
<dbReference type="SUPFAM" id="SSF50249">
    <property type="entry name" value="Nucleic acid-binding proteins"/>
    <property type="match status" value="1"/>
</dbReference>
<feature type="domain" description="Beta-ketoacyl-[acyl-carrier-protein] synthase III C-terminal" evidence="3">
    <location>
        <begin position="201"/>
        <end position="280"/>
    </location>
</feature>
<dbReference type="InterPro" id="IPR013747">
    <property type="entry name" value="ACP_syn_III_C"/>
</dbReference>
<keyword evidence="1" id="KW-0808">Transferase</keyword>
<evidence type="ECO:0000256" key="1">
    <source>
        <dbReference type="ARBA" id="ARBA00022679"/>
    </source>
</evidence>
<sequence>MTGIIGYASYLPHYRITEAALGTRAGGHGRLVACHDEDTTTMAVEACRRVLSAGRHPDLAAVKVTTPVPPYLVKNNASAVHAALGLDESVRATDAGSATRSALALLIEAAQQDRAQLLAVSDMRGGLPGGPDEREGADAAVAFVTGSGPSVIAEVLGDAAVTMEILERWRLPGAPADRRWEEHFGAEQYVPAGQRAFDAALKQAGLTASEIDYLLVSSTNRRAARTLRRTAGTRPEASTVDSTGGLGQAGAADAGVQLAAVLDLAEPGQHIVVVSLADGADAVVLRTTDALVSGRQRIPFGDQAAACDDPVDQFTVLRWRGLLPVEDLPRPTPKAPMGPPARRATGWKFALRGSVCSCGAVHLPPQRVCASCGAVDDMRVRPVAGRPARVVTGTTDRLAWSPHPPASYAVIDFDGGGRLECELTEVDDTAIAPGLAVEMVFRRGHTRDGVHNYFWKARPVRGEAG</sequence>
<protein>
    <submittedName>
        <fullName evidence="4">3-hydroxy-3-methylglutaryl CoA synthase</fullName>
    </submittedName>
</protein>
<dbReference type="SUPFAM" id="SSF53901">
    <property type="entry name" value="Thiolase-like"/>
    <property type="match status" value="2"/>
</dbReference>
<evidence type="ECO:0000259" key="2">
    <source>
        <dbReference type="Pfam" id="PF01796"/>
    </source>
</evidence>
<dbReference type="InterPro" id="IPR012340">
    <property type="entry name" value="NA-bd_OB-fold"/>
</dbReference>
<dbReference type="GO" id="GO:0016746">
    <property type="term" value="F:acyltransferase activity"/>
    <property type="evidence" value="ECO:0007669"/>
    <property type="project" value="InterPro"/>
</dbReference>
<dbReference type="RefSeq" id="WP_132113627.1">
    <property type="nucleotide sequence ID" value="NZ_SLWS01000002.1"/>
</dbReference>
<keyword evidence="5" id="KW-1185">Reference proteome</keyword>
<dbReference type="InterPro" id="IPR002878">
    <property type="entry name" value="ChsH2_C"/>
</dbReference>
<proteinExistence type="predicted"/>
<gene>
    <name evidence="4" type="ORF">EV192_102244</name>
</gene>
<evidence type="ECO:0000313" key="4">
    <source>
        <dbReference type="EMBL" id="TCO62107.1"/>
    </source>
</evidence>
<feature type="domain" description="ChsH2 C-terminal OB-fold" evidence="2">
    <location>
        <begin position="384"/>
        <end position="442"/>
    </location>
</feature>
<organism evidence="4 5">
    <name type="scientific">Actinocrispum wychmicini</name>
    <dbReference type="NCBI Taxonomy" id="1213861"/>
    <lineage>
        <taxon>Bacteria</taxon>
        <taxon>Bacillati</taxon>
        <taxon>Actinomycetota</taxon>
        <taxon>Actinomycetes</taxon>
        <taxon>Pseudonocardiales</taxon>
        <taxon>Pseudonocardiaceae</taxon>
        <taxon>Actinocrispum</taxon>
    </lineage>
</organism>